<reference evidence="3" key="1">
    <citation type="submission" date="2018-05" db="EMBL/GenBank/DDBJ databases">
        <title>Complete Genome Sequence of Methylobacterium sp. 17SD2-17.</title>
        <authorList>
            <person name="Srinivasan S."/>
        </authorList>
    </citation>
    <scope>NUCLEOTIDE SEQUENCE [LARGE SCALE GENOMIC DNA]</scope>
    <source>
        <strain evidence="3">17SD2-17</strain>
    </source>
</reference>
<dbReference type="RefSeq" id="WP_109889804.1">
    <property type="nucleotide sequence ID" value="NZ_CP029550.1"/>
</dbReference>
<sequence length="79" mass="7943">MSHFEKSLLDADPEAAQRLADLLHGGGAPAPAVPSLAERFGAAAAGPDRKPGRPGARPRRTGARGGPPAGTRAKALVTP</sequence>
<dbReference type="KEGG" id="mets:DK389_11880"/>
<dbReference type="EMBL" id="CP029550">
    <property type="protein sequence ID" value="AWN41095.1"/>
    <property type="molecule type" value="Genomic_DNA"/>
</dbReference>
<evidence type="ECO:0000256" key="1">
    <source>
        <dbReference type="SAM" id="MobiDB-lite"/>
    </source>
</evidence>
<gene>
    <name evidence="2" type="ORF">DK389_11880</name>
</gene>
<evidence type="ECO:0000313" key="3">
    <source>
        <dbReference type="Proteomes" id="UP000245926"/>
    </source>
</evidence>
<dbReference type="AlphaFoldDB" id="A0A2U8W4Q3"/>
<proteinExistence type="predicted"/>
<protein>
    <submittedName>
        <fullName evidence="2">Uncharacterized protein</fullName>
    </submittedName>
</protein>
<dbReference type="Proteomes" id="UP000245926">
    <property type="component" value="Chromosome"/>
</dbReference>
<accession>A0A2U8W4Q3</accession>
<name>A0A2U8W4Q3_9HYPH</name>
<feature type="region of interest" description="Disordered" evidence="1">
    <location>
        <begin position="24"/>
        <end position="79"/>
    </location>
</feature>
<organism evidence="2 3">
    <name type="scientific">Methylobacterium durans</name>
    <dbReference type="NCBI Taxonomy" id="2202825"/>
    <lineage>
        <taxon>Bacteria</taxon>
        <taxon>Pseudomonadati</taxon>
        <taxon>Pseudomonadota</taxon>
        <taxon>Alphaproteobacteria</taxon>
        <taxon>Hyphomicrobiales</taxon>
        <taxon>Methylobacteriaceae</taxon>
        <taxon>Methylobacterium</taxon>
    </lineage>
</organism>
<feature type="compositionally biased region" description="Low complexity" evidence="1">
    <location>
        <begin position="69"/>
        <end position="79"/>
    </location>
</feature>
<evidence type="ECO:0000313" key="2">
    <source>
        <dbReference type="EMBL" id="AWN41095.1"/>
    </source>
</evidence>
<keyword evidence="3" id="KW-1185">Reference proteome</keyword>
<dbReference type="OrthoDB" id="8005676at2"/>